<dbReference type="Proteomes" id="UP000039021">
    <property type="component" value="Unassembled WGS sequence"/>
</dbReference>
<dbReference type="AlphaFoldDB" id="A0A916LAM2"/>
<proteinExistence type="predicted"/>
<evidence type="ECO:0000313" key="2">
    <source>
        <dbReference type="Proteomes" id="UP000039021"/>
    </source>
</evidence>
<evidence type="ECO:0000313" key="1">
    <source>
        <dbReference type="EMBL" id="COX82894.1"/>
    </source>
</evidence>
<accession>A0A916LAM2</accession>
<dbReference type="EMBL" id="CSBK01000733">
    <property type="protein sequence ID" value="COX82894.1"/>
    <property type="molecule type" value="Genomic_DNA"/>
</dbReference>
<comment type="caution">
    <text evidence="1">The sequence shown here is derived from an EMBL/GenBank/DDBJ whole genome shotgun (WGS) entry which is preliminary data.</text>
</comment>
<organism evidence="1 2">
    <name type="scientific">Mycobacterium tuberculosis</name>
    <dbReference type="NCBI Taxonomy" id="1773"/>
    <lineage>
        <taxon>Bacteria</taxon>
        <taxon>Bacillati</taxon>
        <taxon>Actinomycetota</taxon>
        <taxon>Actinomycetes</taxon>
        <taxon>Mycobacteriales</taxon>
        <taxon>Mycobacteriaceae</taxon>
        <taxon>Mycobacterium</taxon>
        <taxon>Mycobacterium tuberculosis complex</taxon>
    </lineage>
</organism>
<reference evidence="2" key="1">
    <citation type="submission" date="2015-03" db="EMBL/GenBank/DDBJ databases">
        <authorList>
            <consortium name="Pathogen Informatics"/>
        </authorList>
    </citation>
    <scope>NUCLEOTIDE SEQUENCE [LARGE SCALE GENOMIC DNA]</scope>
    <source>
        <strain evidence="2">N09902308</strain>
    </source>
</reference>
<protein>
    <submittedName>
        <fullName evidence="1">Uncharacterized protein</fullName>
    </submittedName>
</protein>
<sequence>MAAITVTGKSARAFKTTCNRFFPPELPRVA</sequence>
<gene>
    <name evidence="1" type="ORF">ERS007739_01772</name>
</gene>
<name>A0A916LAM2_MYCTX</name>